<gene>
    <name evidence="1" type="ORF">F6X38_20625</name>
</gene>
<protein>
    <submittedName>
        <fullName evidence="1">Uncharacterized protein</fullName>
    </submittedName>
</protein>
<accession>A0A7V7TY61</accession>
<name>A0A7V7TY61_9HYPH</name>
<proteinExistence type="predicted"/>
<evidence type="ECO:0000313" key="1">
    <source>
        <dbReference type="EMBL" id="KAB0676708.1"/>
    </source>
</evidence>
<evidence type="ECO:0000313" key="2">
    <source>
        <dbReference type="Proteomes" id="UP000432089"/>
    </source>
</evidence>
<dbReference type="Proteomes" id="UP000432089">
    <property type="component" value="Unassembled WGS sequence"/>
</dbReference>
<dbReference type="RefSeq" id="WP_150973097.1">
    <property type="nucleotide sequence ID" value="NZ_VZDO01000021.1"/>
</dbReference>
<dbReference type="EMBL" id="VZDO01000021">
    <property type="protein sequence ID" value="KAB0676708.1"/>
    <property type="molecule type" value="Genomic_DNA"/>
</dbReference>
<organism evidence="1 2">
    <name type="scientific">Plantimonas leprariae</name>
    <dbReference type="NCBI Taxonomy" id="2615207"/>
    <lineage>
        <taxon>Bacteria</taxon>
        <taxon>Pseudomonadati</taxon>
        <taxon>Pseudomonadota</taxon>
        <taxon>Alphaproteobacteria</taxon>
        <taxon>Hyphomicrobiales</taxon>
        <taxon>Aurantimonadaceae</taxon>
        <taxon>Plantimonas</taxon>
    </lineage>
</organism>
<dbReference type="AlphaFoldDB" id="A0A7V7TY61"/>
<sequence>MSVVRPVLMRLEEVVGVKDAMRLSGKSEVTIRRLCRRHGLARQTTPSAPLEISRTGLEMVLHGDLDALEMLRAGERSAPPVRRYLEFLNMPA</sequence>
<reference evidence="1 2" key="1">
    <citation type="submission" date="2019-09" db="EMBL/GenBank/DDBJ databases">
        <title>YIM 132180 draft genome.</title>
        <authorList>
            <person name="Zhang K."/>
        </authorList>
    </citation>
    <scope>NUCLEOTIDE SEQUENCE [LARGE SCALE GENOMIC DNA]</scope>
    <source>
        <strain evidence="1 2">YIM 132180</strain>
    </source>
</reference>
<comment type="caution">
    <text evidence="1">The sequence shown here is derived from an EMBL/GenBank/DDBJ whole genome shotgun (WGS) entry which is preliminary data.</text>
</comment>
<keyword evidence="2" id="KW-1185">Reference proteome</keyword>